<protein>
    <submittedName>
        <fullName evidence="2">Uncharacterized protein</fullName>
    </submittedName>
</protein>
<dbReference type="Gramene" id="PUZ64658">
    <property type="protein sequence ID" value="PUZ64658"/>
    <property type="gene ID" value="GQ55_3G160300"/>
</dbReference>
<dbReference type="Proteomes" id="UP000244336">
    <property type="component" value="Chromosome 3"/>
</dbReference>
<reference evidence="2 3" key="1">
    <citation type="submission" date="2018-04" db="EMBL/GenBank/DDBJ databases">
        <title>WGS assembly of Panicum hallii var. hallii HAL2.</title>
        <authorList>
            <person name="Lovell J."/>
            <person name="Jenkins J."/>
            <person name="Lowry D."/>
            <person name="Mamidi S."/>
            <person name="Sreedasyam A."/>
            <person name="Weng X."/>
            <person name="Barry K."/>
            <person name="Bonette J."/>
            <person name="Campitelli B."/>
            <person name="Daum C."/>
            <person name="Gordon S."/>
            <person name="Gould B."/>
            <person name="Lipzen A."/>
            <person name="MacQueen A."/>
            <person name="Palacio-Mejia J."/>
            <person name="Plott C."/>
            <person name="Shakirov E."/>
            <person name="Shu S."/>
            <person name="Yoshinaga Y."/>
            <person name="Zane M."/>
            <person name="Rokhsar D."/>
            <person name="Grimwood J."/>
            <person name="Schmutz J."/>
            <person name="Juenger T."/>
        </authorList>
    </citation>
    <scope>NUCLEOTIDE SEQUENCE [LARGE SCALE GENOMIC DNA]</scope>
    <source>
        <strain evidence="3">cv. HAL2</strain>
    </source>
</reference>
<dbReference type="EMBL" id="CM009751">
    <property type="protein sequence ID" value="PUZ64658.1"/>
    <property type="molecule type" value="Genomic_DNA"/>
</dbReference>
<evidence type="ECO:0000256" key="1">
    <source>
        <dbReference type="SAM" id="MobiDB-lite"/>
    </source>
</evidence>
<gene>
    <name evidence="2" type="ORF">GQ55_3G160300</name>
</gene>
<accession>A0A2T7E9Z5</accession>
<organism evidence="2 3">
    <name type="scientific">Panicum hallii var. hallii</name>
    <dbReference type="NCBI Taxonomy" id="1504633"/>
    <lineage>
        <taxon>Eukaryota</taxon>
        <taxon>Viridiplantae</taxon>
        <taxon>Streptophyta</taxon>
        <taxon>Embryophyta</taxon>
        <taxon>Tracheophyta</taxon>
        <taxon>Spermatophyta</taxon>
        <taxon>Magnoliopsida</taxon>
        <taxon>Liliopsida</taxon>
        <taxon>Poales</taxon>
        <taxon>Poaceae</taxon>
        <taxon>PACMAD clade</taxon>
        <taxon>Panicoideae</taxon>
        <taxon>Panicodae</taxon>
        <taxon>Paniceae</taxon>
        <taxon>Panicinae</taxon>
        <taxon>Panicum</taxon>
        <taxon>Panicum sect. Panicum</taxon>
    </lineage>
</organism>
<dbReference type="AlphaFoldDB" id="A0A2T7E9Z5"/>
<evidence type="ECO:0000313" key="3">
    <source>
        <dbReference type="Proteomes" id="UP000244336"/>
    </source>
</evidence>
<proteinExistence type="predicted"/>
<feature type="region of interest" description="Disordered" evidence="1">
    <location>
        <begin position="81"/>
        <end position="109"/>
    </location>
</feature>
<sequence length="109" mass="12879">MKRPDANLRLFRSPFCAKPLENNPLFILWPSCFLGLRRFRRPGSTQQHLPIVLLQWRILSPSLRRPPPLPPSRVRALRRRRRFAQSQSRLSKSTQAVCESMDNKMDMVR</sequence>
<keyword evidence="3" id="KW-1185">Reference proteome</keyword>
<name>A0A2T7E9Z5_9POAL</name>
<evidence type="ECO:0000313" key="2">
    <source>
        <dbReference type="EMBL" id="PUZ64658.1"/>
    </source>
</evidence>